<dbReference type="AlphaFoldDB" id="A0A094LN29"/>
<accession>A0A094LN29</accession>
<keyword evidence="2" id="KW-1185">Reference proteome</keyword>
<evidence type="ECO:0000313" key="2">
    <source>
        <dbReference type="Proteomes" id="UP000029264"/>
    </source>
</evidence>
<dbReference type="InterPro" id="IPR029063">
    <property type="entry name" value="SAM-dependent_MTases_sf"/>
</dbReference>
<dbReference type="eggNOG" id="COG1086">
    <property type="taxonomic scope" value="Bacteria"/>
</dbReference>
<evidence type="ECO:0008006" key="3">
    <source>
        <dbReference type="Google" id="ProtNLM"/>
    </source>
</evidence>
<organism evidence="1 2">
    <name type="scientific">Shewanella mangrovi</name>
    <dbReference type="NCBI Taxonomy" id="1515746"/>
    <lineage>
        <taxon>Bacteria</taxon>
        <taxon>Pseudomonadati</taxon>
        <taxon>Pseudomonadota</taxon>
        <taxon>Gammaproteobacteria</taxon>
        <taxon>Alteromonadales</taxon>
        <taxon>Shewanellaceae</taxon>
        <taxon>Shewanella</taxon>
    </lineage>
</organism>
<name>A0A094LN29_9GAMM</name>
<evidence type="ECO:0000313" key="1">
    <source>
        <dbReference type="EMBL" id="KFZ36538.1"/>
    </source>
</evidence>
<comment type="caution">
    <text evidence="1">The sequence shown here is derived from an EMBL/GenBank/DDBJ whole genome shotgun (WGS) entry which is preliminary data.</text>
</comment>
<proteinExistence type="predicted"/>
<dbReference type="SUPFAM" id="SSF53335">
    <property type="entry name" value="S-adenosyl-L-methionine-dependent methyltransferases"/>
    <property type="match status" value="1"/>
</dbReference>
<dbReference type="STRING" id="1515746.HR45_15495"/>
<sequence length="217" mass="25343">MEELQNVVDTTDQYVSLNNYYRKLNISKIPKVSLSGESIKNTKLITNRKELLRLMCKDGVVAELGVANGEYTSSILNINRPKKLHLIDIWQSERYGENLYINVCEKFKNEQIKGQLEIHRKLSTEAVNDFPDKYFDWIYIDTTHCYNNTKSELELYASKIKDDGVIAGHDYSMGNWGEQLKYGVIEAVHEFCEEFDWRIKYITMDLAESQSFVICRK</sequence>
<reference evidence="1 2" key="1">
    <citation type="submission" date="2014-06" db="EMBL/GenBank/DDBJ databases">
        <title>Shewanella sp. YQH10.</title>
        <authorList>
            <person name="Liu Y."/>
            <person name="Zeng R."/>
        </authorList>
    </citation>
    <scope>NUCLEOTIDE SEQUENCE [LARGE SCALE GENOMIC DNA]</scope>
    <source>
        <strain evidence="1 2">YQH10</strain>
    </source>
</reference>
<protein>
    <recommendedName>
        <fullName evidence="3">Methyltransferase</fullName>
    </recommendedName>
</protein>
<dbReference type="Proteomes" id="UP000029264">
    <property type="component" value="Unassembled WGS sequence"/>
</dbReference>
<gene>
    <name evidence="1" type="ORF">HR45_15495</name>
</gene>
<dbReference type="Gene3D" id="3.40.50.150">
    <property type="entry name" value="Vaccinia Virus protein VP39"/>
    <property type="match status" value="1"/>
</dbReference>
<dbReference type="Pfam" id="PF13578">
    <property type="entry name" value="Methyltransf_24"/>
    <property type="match status" value="1"/>
</dbReference>
<dbReference type="EMBL" id="JPEO01000016">
    <property type="protein sequence ID" value="KFZ36538.1"/>
    <property type="molecule type" value="Genomic_DNA"/>
</dbReference>